<comment type="caution">
    <text evidence="11">The sequence shown here is derived from an EMBL/GenBank/DDBJ whole genome shotgun (WGS) entry which is preliminary data.</text>
</comment>
<accession>A0A2R5GX78</accession>
<dbReference type="InterPro" id="IPR022764">
    <property type="entry name" value="Peptidase_S54_rhomboid_dom"/>
</dbReference>
<comment type="subcellular location">
    <subcellularLocation>
        <location evidence="1">Membrane</location>
        <topology evidence="1">Multi-pass membrane protein</topology>
    </subcellularLocation>
</comment>
<name>A0A2R5GX78_9STRA</name>
<dbReference type="InParanoid" id="A0A2R5GX78"/>
<dbReference type="EMBL" id="BEYU01000151">
    <property type="protein sequence ID" value="GBG33293.1"/>
    <property type="molecule type" value="Genomic_DNA"/>
</dbReference>
<dbReference type="PANTHER" id="PTHR43066:SF1">
    <property type="entry name" value="RHOMBOID PROTEIN 2"/>
    <property type="match status" value="1"/>
</dbReference>
<evidence type="ECO:0000256" key="2">
    <source>
        <dbReference type="ARBA" id="ARBA00009045"/>
    </source>
</evidence>
<reference evidence="11 12" key="1">
    <citation type="submission" date="2017-12" db="EMBL/GenBank/DDBJ databases">
        <title>Sequencing, de novo assembly and annotation of complete genome of a new Thraustochytrid species, strain FCC1311.</title>
        <authorList>
            <person name="Sedici K."/>
            <person name="Godart F."/>
            <person name="Aiese Cigliano R."/>
            <person name="Sanseverino W."/>
            <person name="Barakat M."/>
            <person name="Ortet P."/>
            <person name="Marechal E."/>
            <person name="Cagnac O."/>
            <person name="Amato A."/>
        </authorList>
    </citation>
    <scope>NUCLEOTIDE SEQUENCE [LARGE SCALE GENOMIC DNA]</scope>
</reference>
<dbReference type="OrthoDB" id="49134at2759"/>
<evidence type="ECO:0000256" key="3">
    <source>
        <dbReference type="ARBA" id="ARBA00022670"/>
    </source>
</evidence>
<organism evidence="11 12">
    <name type="scientific">Hondaea fermentalgiana</name>
    <dbReference type="NCBI Taxonomy" id="2315210"/>
    <lineage>
        <taxon>Eukaryota</taxon>
        <taxon>Sar</taxon>
        <taxon>Stramenopiles</taxon>
        <taxon>Bigyra</taxon>
        <taxon>Labyrinthulomycetes</taxon>
        <taxon>Thraustochytrida</taxon>
        <taxon>Thraustochytriidae</taxon>
        <taxon>Hondaea</taxon>
    </lineage>
</organism>
<keyword evidence="3" id="KW-0645">Protease</keyword>
<dbReference type="AlphaFoldDB" id="A0A2R5GX78"/>
<dbReference type="Proteomes" id="UP000241890">
    <property type="component" value="Unassembled WGS sequence"/>
</dbReference>
<feature type="transmembrane region" description="Helical" evidence="9">
    <location>
        <begin position="96"/>
        <end position="116"/>
    </location>
</feature>
<gene>
    <name evidence="11" type="ORF">FCC1311_095172</name>
</gene>
<keyword evidence="4 9" id="KW-0812">Transmembrane</keyword>
<dbReference type="Pfam" id="PF01694">
    <property type="entry name" value="Rhomboid"/>
    <property type="match status" value="1"/>
</dbReference>
<dbReference type="GO" id="GO:0006508">
    <property type="term" value="P:proteolysis"/>
    <property type="evidence" value="ECO:0007669"/>
    <property type="project" value="UniProtKB-KW"/>
</dbReference>
<proteinExistence type="inferred from homology"/>
<feature type="transmembrane region" description="Helical" evidence="9">
    <location>
        <begin position="22"/>
        <end position="48"/>
    </location>
</feature>
<feature type="transmembrane region" description="Helical" evidence="9">
    <location>
        <begin position="192"/>
        <end position="209"/>
    </location>
</feature>
<evidence type="ECO:0000256" key="7">
    <source>
        <dbReference type="ARBA" id="ARBA00023136"/>
    </source>
</evidence>
<feature type="domain" description="Peptidase S54 rhomboid" evidence="10">
    <location>
        <begin position="58"/>
        <end position="206"/>
    </location>
</feature>
<evidence type="ECO:0000256" key="1">
    <source>
        <dbReference type="ARBA" id="ARBA00004141"/>
    </source>
</evidence>
<feature type="transmembrane region" description="Helical" evidence="9">
    <location>
        <begin position="161"/>
        <end position="185"/>
    </location>
</feature>
<evidence type="ECO:0000256" key="4">
    <source>
        <dbReference type="ARBA" id="ARBA00022692"/>
    </source>
</evidence>
<dbReference type="Gene3D" id="1.20.1540.10">
    <property type="entry name" value="Rhomboid-like"/>
    <property type="match status" value="1"/>
</dbReference>
<evidence type="ECO:0000256" key="5">
    <source>
        <dbReference type="ARBA" id="ARBA00022801"/>
    </source>
</evidence>
<dbReference type="SUPFAM" id="SSF144091">
    <property type="entry name" value="Rhomboid-like"/>
    <property type="match status" value="1"/>
</dbReference>
<dbReference type="PANTHER" id="PTHR43066">
    <property type="entry name" value="RHOMBOID-RELATED PROTEIN"/>
    <property type="match status" value="1"/>
</dbReference>
<evidence type="ECO:0000256" key="6">
    <source>
        <dbReference type="ARBA" id="ARBA00022989"/>
    </source>
</evidence>
<keyword evidence="7 9" id="KW-0472">Membrane</keyword>
<evidence type="ECO:0000256" key="8">
    <source>
        <dbReference type="SAM" id="MobiDB-lite"/>
    </source>
</evidence>
<feature type="transmembrane region" description="Helical" evidence="9">
    <location>
        <begin position="137"/>
        <end position="155"/>
    </location>
</feature>
<dbReference type="GO" id="GO:0004252">
    <property type="term" value="F:serine-type endopeptidase activity"/>
    <property type="evidence" value="ECO:0007669"/>
    <property type="project" value="InterPro"/>
</dbReference>
<dbReference type="InterPro" id="IPR035952">
    <property type="entry name" value="Rhomboid-like_sf"/>
</dbReference>
<evidence type="ECO:0000259" key="10">
    <source>
        <dbReference type="Pfam" id="PF01694"/>
    </source>
</evidence>
<dbReference type="GO" id="GO:0016020">
    <property type="term" value="C:membrane"/>
    <property type="evidence" value="ECO:0007669"/>
    <property type="project" value="UniProtKB-SubCell"/>
</dbReference>
<feature type="compositionally biased region" description="Basic and acidic residues" evidence="8">
    <location>
        <begin position="263"/>
        <end position="275"/>
    </location>
</feature>
<comment type="similarity">
    <text evidence="2">Belongs to the peptidase S54 family.</text>
</comment>
<evidence type="ECO:0000313" key="11">
    <source>
        <dbReference type="EMBL" id="GBG33293.1"/>
    </source>
</evidence>
<keyword evidence="12" id="KW-1185">Reference proteome</keyword>
<sequence length="323" mass="35849">MLEAADDAAWEPWWAEPSLPPVTAALVTVLIAITVFFNVLGASVDMVACSYKEVVQRREFWRVLVAPLAHKDPIHLIVSVLLVWDSRDVEQWIGPAAYARLVFHFVLIIAALHLGYAHFDSSRGPGVRPSQTWSWHGMSAVVFALLMARFVLPYLEETSQITVMSFIRVPAPCVSALVVIFYSAVAQRPVTMVHAIGTIAGVLFVVGALDWITPYLSFCALQWCCVAFVAGRGFPPTLVSDEVVAQRRIEEGFAAQVQRRRREPAQDETAQHDENASAPEDLEAGVPAGASVDDNELDYLMEMRIDIPERLRQPSRPPSEERS</sequence>
<feature type="region of interest" description="Disordered" evidence="8">
    <location>
        <begin position="256"/>
        <end position="291"/>
    </location>
</feature>
<protein>
    <submittedName>
        <fullName evidence="11">RHOMBOID-like protein 13</fullName>
    </submittedName>
</protein>
<keyword evidence="5" id="KW-0378">Hydrolase</keyword>
<evidence type="ECO:0000313" key="12">
    <source>
        <dbReference type="Proteomes" id="UP000241890"/>
    </source>
</evidence>
<keyword evidence="6 9" id="KW-1133">Transmembrane helix</keyword>
<evidence type="ECO:0000256" key="9">
    <source>
        <dbReference type="SAM" id="Phobius"/>
    </source>
</evidence>